<feature type="region of interest" description="Disordered" evidence="9">
    <location>
        <begin position="28"/>
        <end position="185"/>
    </location>
</feature>
<feature type="compositionally biased region" description="Polar residues" evidence="9">
    <location>
        <begin position="305"/>
        <end position="320"/>
    </location>
</feature>
<dbReference type="GO" id="GO:0016251">
    <property type="term" value="F:RNA polymerase II general transcription initiation factor activity"/>
    <property type="evidence" value="ECO:0007669"/>
    <property type="project" value="TreeGrafter"/>
</dbReference>
<feature type="compositionally biased region" description="Low complexity" evidence="9">
    <location>
        <begin position="136"/>
        <end position="145"/>
    </location>
</feature>
<sequence>MSDKSGGKPIPTNLADFDFSNIPSDIQSILDDTTFPDSGSHGTGQSFESITQDMLQQGDAMSINDLLGGHHTPNMQNQPMSGNGSTGFTDQSNASSAMQSPASDGSGGRMPNTNRQMLSSSPIVSSPMVKNEDALSPHSGVSMSPSPSPSRIGTAVLTPRPSTPNVGTGEGTPEINPADAYSIKARLPPERRAKWEELFEKLKTGRMTANDFLSESQLLLGSQQYQQLQDLKNRPAAPQQPQQPQQQQQSQQIRMQASNGMGDNTDANGRKRAGINPDTPPQFAQTKRFKSENTQPGVVMGPPSGTATPYRPNSQITTPTIPGVQTPRPAGTPGRPPLANTGASNTQDERVDYDTLTDVMGYAGVDLKEETEQSLIHGDTGAAPADGVDRTKMQHFINMTMLKVIVSKIAGKSAVSDINPDFLAYLALATQDRLSGLVEQMVKASKHRVLSQTFDAPPIDEATGQPLYKIIVQQDTRKQLLAIERVEREEERRRKEAISEKERRAQQGDGGGDDDDKPKKKKQKAMGPGVTARTMSEDMRNKKANETALMSAGGKRMSWMMSAANDAPSPPAKSFTPTTQTPPDSEPAAPKTKGKRGRPRGSGASGRAGTTRADSNSNVNLFLPPSTVTRPLRAGDASSRKITVRDAIFALERERDNGIGTSAEERILLKVYSKLLK</sequence>
<name>A0A8H7U7R8_MORIS</name>
<feature type="compositionally biased region" description="Polar residues" evidence="9">
    <location>
        <begin position="73"/>
        <end position="103"/>
    </location>
</feature>
<evidence type="ECO:0000259" key="10">
    <source>
        <dbReference type="Pfam" id="PF05236"/>
    </source>
</evidence>
<dbReference type="OrthoDB" id="21060at2759"/>
<evidence type="ECO:0000313" key="11">
    <source>
        <dbReference type="EMBL" id="KAG2172025.1"/>
    </source>
</evidence>
<evidence type="ECO:0000256" key="7">
    <source>
        <dbReference type="ARBA" id="ARBA00025346"/>
    </source>
</evidence>
<dbReference type="PANTHER" id="PTHR15138">
    <property type="entry name" value="TRANSCRIPTION INITIATION FACTOR TFIID SUBUNIT 4"/>
    <property type="match status" value="1"/>
</dbReference>
<feature type="compositionally biased region" description="Polar residues" evidence="9">
    <location>
        <begin position="253"/>
        <end position="267"/>
    </location>
</feature>
<evidence type="ECO:0000256" key="3">
    <source>
        <dbReference type="ARBA" id="ARBA00017306"/>
    </source>
</evidence>
<proteinExistence type="inferred from homology"/>
<reference evidence="11" key="1">
    <citation type="submission" date="2020-12" db="EMBL/GenBank/DDBJ databases">
        <title>Metabolic potential, ecology and presence of endohyphal bacteria is reflected in genomic diversity of Mucoromycotina.</title>
        <authorList>
            <person name="Muszewska A."/>
            <person name="Okrasinska A."/>
            <person name="Steczkiewicz K."/>
            <person name="Drgas O."/>
            <person name="Orlowska M."/>
            <person name="Perlinska-Lenart U."/>
            <person name="Aleksandrzak-Piekarczyk T."/>
            <person name="Szatraj K."/>
            <person name="Zielenkiewicz U."/>
            <person name="Pilsyk S."/>
            <person name="Malc E."/>
            <person name="Mieczkowski P."/>
            <person name="Kruszewska J.S."/>
            <person name="Biernat P."/>
            <person name="Pawlowska J."/>
        </authorList>
    </citation>
    <scope>NUCLEOTIDE SEQUENCE</scope>
    <source>
        <strain evidence="11">WA0000067209</strain>
    </source>
</reference>
<evidence type="ECO:0000256" key="2">
    <source>
        <dbReference type="ARBA" id="ARBA00006178"/>
    </source>
</evidence>
<dbReference type="GO" id="GO:0005669">
    <property type="term" value="C:transcription factor TFIID complex"/>
    <property type="evidence" value="ECO:0007669"/>
    <property type="project" value="InterPro"/>
</dbReference>
<feature type="compositionally biased region" description="Basic and acidic residues" evidence="9">
    <location>
        <begin position="488"/>
        <end position="506"/>
    </location>
</feature>
<evidence type="ECO:0000256" key="6">
    <source>
        <dbReference type="ARBA" id="ARBA00023242"/>
    </source>
</evidence>
<dbReference type="InterPro" id="IPR007900">
    <property type="entry name" value="TAF4_C"/>
</dbReference>
<dbReference type="Gene3D" id="1.10.20.10">
    <property type="entry name" value="Histone, subunit A"/>
    <property type="match status" value="1"/>
</dbReference>
<dbReference type="GO" id="GO:0003677">
    <property type="term" value="F:DNA binding"/>
    <property type="evidence" value="ECO:0007669"/>
    <property type="project" value="TreeGrafter"/>
</dbReference>
<keyword evidence="5" id="KW-0804">Transcription</keyword>
<dbReference type="GO" id="GO:0046982">
    <property type="term" value="F:protein heterodimerization activity"/>
    <property type="evidence" value="ECO:0007669"/>
    <property type="project" value="InterPro"/>
</dbReference>
<comment type="subcellular location">
    <subcellularLocation>
        <location evidence="1">Nucleus</location>
    </subcellularLocation>
</comment>
<keyword evidence="12" id="KW-1185">Reference proteome</keyword>
<comment type="similarity">
    <text evidence="2">Belongs to the TAF4 family.</text>
</comment>
<dbReference type="Proteomes" id="UP000654370">
    <property type="component" value="Unassembled WGS sequence"/>
</dbReference>
<feature type="region of interest" description="Disordered" evidence="9">
    <location>
        <begin position="488"/>
        <end position="542"/>
    </location>
</feature>
<organism evidence="11 12">
    <name type="scientific">Mortierella isabellina</name>
    <name type="common">Filamentous fungus</name>
    <name type="synonym">Umbelopsis isabellina</name>
    <dbReference type="NCBI Taxonomy" id="91625"/>
    <lineage>
        <taxon>Eukaryota</taxon>
        <taxon>Fungi</taxon>
        <taxon>Fungi incertae sedis</taxon>
        <taxon>Mucoromycota</taxon>
        <taxon>Mucoromycotina</taxon>
        <taxon>Umbelopsidomycetes</taxon>
        <taxon>Umbelopsidales</taxon>
        <taxon>Umbelopsidaceae</taxon>
        <taxon>Umbelopsis</taxon>
    </lineage>
</organism>
<dbReference type="PANTHER" id="PTHR15138:SF14">
    <property type="entry name" value="TRANSCRIPTION INITIATION FACTOR TFIID SUBUNIT 4"/>
    <property type="match status" value="1"/>
</dbReference>
<feature type="region of interest" description="Disordered" evidence="9">
    <location>
        <begin position="562"/>
        <end position="637"/>
    </location>
</feature>
<dbReference type="Pfam" id="PF05236">
    <property type="entry name" value="TAF4"/>
    <property type="match status" value="1"/>
</dbReference>
<evidence type="ECO:0000256" key="8">
    <source>
        <dbReference type="ARBA" id="ARBA00031747"/>
    </source>
</evidence>
<keyword evidence="4" id="KW-0805">Transcription regulation</keyword>
<feature type="compositionally biased region" description="Low complexity" evidence="9">
    <location>
        <begin position="239"/>
        <end position="252"/>
    </location>
</feature>
<comment type="caution">
    <text evidence="11">The sequence shown here is derived from an EMBL/GenBank/DDBJ whole genome shotgun (WGS) entry which is preliminary data.</text>
</comment>
<dbReference type="GO" id="GO:0006367">
    <property type="term" value="P:transcription initiation at RNA polymerase II promoter"/>
    <property type="evidence" value="ECO:0007669"/>
    <property type="project" value="TreeGrafter"/>
</dbReference>
<dbReference type="InterPro" id="IPR045144">
    <property type="entry name" value="TAF4"/>
</dbReference>
<comment type="function">
    <text evidence="7">Functions as a component of the DNA-binding general transcription factor complex TFIID. Binding of TFIID to a promoter (with or without TATA element) is the initial step in pre-initiation complex (PIC) formation. TFIID plays a key role in the regulation of gene expression by RNA polymerase II through different activities such as transcription activator interaction, core promoter recognition and selectivity, TFIIA and TFIIB interaction, chromatin modification (histone acetylation by TAF1), facilitation of DNA opening and initiation of transcription.</text>
</comment>
<dbReference type="AlphaFoldDB" id="A0A8H7U7R8"/>
<feature type="compositionally biased region" description="Polar residues" evidence="9">
    <location>
        <begin position="28"/>
        <end position="37"/>
    </location>
</feature>
<protein>
    <recommendedName>
        <fullName evidence="3">Transcription initiation factor TFIID subunit 4</fullName>
    </recommendedName>
    <alternativeName>
        <fullName evidence="8">TBP-associated factor 4</fullName>
    </alternativeName>
</protein>
<feature type="compositionally biased region" description="Low complexity" evidence="9">
    <location>
        <begin position="601"/>
        <end position="613"/>
    </location>
</feature>
<dbReference type="CDD" id="cd08045">
    <property type="entry name" value="HFD_TAF4"/>
    <property type="match status" value="1"/>
</dbReference>
<dbReference type="EMBL" id="JAEPQZ010000018">
    <property type="protein sequence ID" value="KAG2172025.1"/>
    <property type="molecule type" value="Genomic_DNA"/>
</dbReference>
<evidence type="ECO:0000256" key="4">
    <source>
        <dbReference type="ARBA" id="ARBA00023015"/>
    </source>
</evidence>
<gene>
    <name evidence="11" type="ORF">INT43_001502</name>
</gene>
<evidence type="ECO:0000256" key="5">
    <source>
        <dbReference type="ARBA" id="ARBA00023163"/>
    </source>
</evidence>
<feature type="domain" description="Transcription initiation factor TFIID component TAF4 C-terminal" evidence="10">
    <location>
        <begin position="356"/>
        <end position="656"/>
    </location>
</feature>
<keyword evidence="6" id="KW-0539">Nucleus</keyword>
<feature type="compositionally biased region" description="Polar residues" evidence="9">
    <location>
        <begin position="43"/>
        <end position="55"/>
    </location>
</feature>
<feature type="region of interest" description="Disordered" evidence="9">
    <location>
        <begin position="229"/>
        <end position="345"/>
    </location>
</feature>
<evidence type="ECO:0000256" key="1">
    <source>
        <dbReference type="ARBA" id="ARBA00004123"/>
    </source>
</evidence>
<accession>A0A8H7U7R8</accession>
<dbReference type="InterPro" id="IPR009072">
    <property type="entry name" value="Histone-fold"/>
</dbReference>
<feature type="compositionally biased region" description="Low complexity" evidence="9">
    <location>
        <begin position="326"/>
        <end position="339"/>
    </location>
</feature>
<feature type="compositionally biased region" description="Polar residues" evidence="9">
    <location>
        <begin position="111"/>
        <end position="124"/>
    </location>
</feature>
<evidence type="ECO:0000256" key="9">
    <source>
        <dbReference type="SAM" id="MobiDB-lite"/>
    </source>
</evidence>
<evidence type="ECO:0000313" key="12">
    <source>
        <dbReference type="Proteomes" id="UP000654370"/>
    </source>
</evidence>